<evidence type="ECO:0000256" key="8">
    <source>
        <dbReference type="ARBA" id="ARBA00047388"/>
    </source>
</evidence>
<dbReference type="InterPro" id="IPR036249">
    <property type="entry name" value="Thioredoxin-like_sf"/>
</dbReference>
<dbReference type="RefSeq" id="XP_008781716.1">
    <property type="nucleotide sequence ID" value="XM_008783494.3"/>
</dbReference>
<evidence type="ECO:0000256" key="5">
    <source>
        <dbReference type="ARBA" id="ARBA00023002"/>
    </source>
</evidence>
<comment type="similarity">
    <text evidence="7">Belongs to the nucleoredoxin family.</text>
</comment>
<dbReference type="PANTHER" id="PTHR13871">
    <property type="entry name" value="THIOREDOXIN"/>
    <property type="match status" value="1"/>
</dbReference>
<gene>
    <name evidence="13" type="primary">LOC103701447</name>
</gene>
<dbReference type="GO" id="GO:0004791">
    <property type="term" value="F:thioredoxin-disulfide reductase (NADPH) activity"/>
    <property type="evidence" value="ECO:0007669"/>
    <property type="project" value="InterPro"/>
</dbReference>
<evidence type="ECO:0000256" key="6">
    <source>
        <dbReference type="ARBA" id="ARBA00023027"/>
    </source>
</evidence>
<comment type="catalytic activity">
    <reaction evidence="9">
        <text>[protein]-dithiol + NADP(+) = [protein]-disulfide + NADPH + H(+)</text>
        <dbReference type="Rhea" id="RHEA:18753"/>
        <dbReference type="Rhea" id="RHEA-COMP:10593"/>
        <dbReference type="Rhea" id="RHEA-COMP:10594"/>
        <dbReference type="ChEBI" id="CHEBI:15378"/>
        <dbReference type="ChEBI" id="CHEBI:29950"/>
        <dbReference type="ChEBI" id="CHEBI:50058"/>
        <dbReference type="ChEBI" id="CHEBI:57783"/>
        <dbReference type="ChEBI" id="CHEBI:58349"/>
        <dbReference type="EC" id="1.8.1.8"/>
    </reaction>
</comment>
<dbReference type="InterPro" id="IPR004146">
    <property type="entry name" value="DC1"/>
</dbReference>
<evidence type="ECO:0000256" key="4">
    <source>
        <dbReference type="ARBA" id="ARBA00022833"/>
    </source>
</evidence>
<sequence>MMARHGKDMEGEIHRSILAVAGVEFLLSGEERVPLSCIEGKSICFFFSANWCRPCRNFSPHLVQLYTTLKTQGEKLEIVFVSLDRDENSFLDHFKHMPWLAVPFDINIRKRLSRRLLIEHIPSLIPLASDGRTVKEDAVQLVEDFGPDAFPFGAERRKELEAMDEAKRHGGKLEELLGCGGRDYVISGDGAKILIADLVGKTIGLYFGARWCPPCRAFTSMLAEAYNELRDARKESFQIIYISTDRDEDEFQASLEEMAWLAIPYADKTRYDLSRIFDVKGIPRLVLLGDDGKALEADGRAMISSYGAKAFPFTESRAAEVEAALRKEGEGLPGRVKDPRHEHMLKLDVAKAYVCDACRRRGRHWAFSCDRCNFDLHPACVEQIEQ</sequence>
<proteinExistence type="inferred from homology"/>
<name>A0A8B7BMR4_PHODC</name>
<dbReference type="SUPFAM" id="SSF57889">
    <property type="entry name" value="Cysteine-rich domain"/>
    <property type="match status" value="1"/>
</dbReference>
<feature type="domain" description="Phorbol-ester/DAG-type" evidence="10">
    <location>
        <begin position="340"/>
        <end position="386"/>
    </location>
</feature>
<accession>A0A8B7BMR4</accession>
<dbReference type="OrthoDB" id="409136at2759"/>
<dbReference type="InterPro" id="IPR012336">
    <property type="entry name" value="Thioredoxin-like_fold"/>
</dbReference>
<evidence type="ECO:0000256" key="9">
    <source>
        <dbReference type="ARBA" id="ARBA00047804"/>
    </source>
</evidence>
<keyword evidence="6" id="KW-0520">NAD</keyword>
<evidence type="ECO:0000256" key="7">
    <source>
        <dbReference type="ARBA" id="ARBA00025782"/>
    </source>
</evidence>
<dbReference type="EC" id="1.8.1.8" evidence="1"/>
<dbReference type="Pfam" id="PF03107">
    <property type="entry name" value="C1_2"/>
    <property type="match status" value="1"/>
</dbReference>
<comment type="catalytic activity">
    <reaction evidence="8">
        <text>[protein]-dithiol + NAD(+) = [protein]-disulfide + NADH + H(+)</text>
        <dbReference type="Rhea" id="RHEA:18749"/>
        <dbReference type="Rhea" id="RHEA-COMP:10593"/>
        <dbReference type="Rhea" id="RHEA-COMP:10594"/>
        <dbReference type="ChEBI" id="CHEBI:15378"/>
        <dbReference type="ChEBI" id="CHEBI:29950"/>
        <dbReference type="ChEBI" id="CHEBI:50058"/>
        <dbReference type="ChEBI" id="CHEBI:57540"/>
        <dbReference type="ChEBI" id="CHEBI:57945"/>
        <dbReference type="EC" id="1.8.1.8"/>
    </reaction>
</comment>
<dbReference type="GO" id="GO:0046872">
    <property type="term" value="F:metal ion binding"/>
    <property type="evidence" value="ECO:0007669"/>
    <property type="project" value="UniProtKB-KW"/>
</dbReference>
<organism evidence="12 13">
    <name type="scientific">Phoenix dactylifera</name>
    <name type="common">Date palm</name>
    <dbReference type="NCBI Taxonomy" id="42345"/>
    <lineage>
        <taxon>Eukaryota</taxon>
        <taxon>Viridiplantae</taxon>
        <taxon>Streptophyta</taxon>
        <taxon>Embryophyta</taxon>
        <taxon>Tracheophyta</taxon>
        <taxon>Spermatophyta</taxon>
        <taxon>Magnoliopsida</taxon>
        <taxon>Liliopsida</taxon>
        <taxon>Arecaceae</taxon>
        <taxon>Coryphoideae</taxon>
        <taxon>Phoeniceae</taxon>
        <taxon>Phoenix</taxon>
    </lineage>
</organism>
<dbReference type="CDD" id="cd03009">
    <property type="entry name" value="TryX_like_TryX_NRX"/>
    <property type="match status" value="1"/>
</dbReference>
<protein>
    <recommendedName>
        <fullName evidence="1">protein-disulfide reductase</fullName>
        <ecNumber evidence="1">1.8.1.8</ecNumber>
    </recommendedName>
</protein>
<dbReference type="PANTHER" id="PTHR13871:SF81">
    <property type="entry name" value="NUCLEOREDOXIN 3-RELATED"/>
    <property type="match status" value="1"/>
</dbReference>
<dbReference type="InterPro" id="IPR052259">
    <property type="entry name" value="Nucleoredoxin-like"/>
</dbReference>
<keyword evidence="2" id="KW-0479">Metal-binding</keyword>
<dbReference type="InterPro" id="IPR046349">
    <property type="entry name" value="C1-like_sf"/>
</dbReference>
<dbReference type="InterPro" id="IPR002219">
    <property type="entry name" value="PKC_DAG/PE"/>
</dbReference>
<dbReference type="Gene3D" id="3.40.30.10">
    <property type="entry name" value="Glutaredoxin"/>
    <property type="match status" value="2"/>
</dbReference>
<dbReference type="InterPro" id="IPR013766">
    <property type="entry name" value="Thioredoxin_domain"/>
</dbReference>
<dbReference type="AlphaFoldDB" id="A0A8B7BMR4"/>
<evidence type="ECO:0000256" key="2">
    <source>
        <dbReference type="ARBA" id="ARBA00022723"/>
    </source>
</evidence>
<dbReference type="Proteomes" id="UP000228380">
    <property type="component" value="Chromosome 1"/>
</dbReference>
<keyword evidence="4" id="KW-0862">Zinc</keyword>
<dbReference type="PROSITE" id="PS50081">
    <property type="entry name" value="ZF_DAG_PE_2"/>
    <property type="match status" value="1"/>
</dbReference>
<keyword evidence="3" id="KW-0677">Repeat</keyword>
<evidence type="ECO:0000313" key="13">
    <source>
        <dbReference type="RefSeq" id="XP_008781716.1"/>
    </source>
</evidence>
<reference evidence="13" key="2">
    <citation type="submission" date="2025-08" db="UniProtKB">
        <authorList>
            <consortium name="RefSeq"/>
        </authorList>
    </citation>
    <scope>IDENTIFICATION</scope>
    <source>
        <tissue evidence="13">Young leaves</tissue>
    </source>
</reference>
<dbReference type="PROSITE" id="PS51352">
    <property type="entry name" value="THIOREDOXIN_2"/>
    <property type="match status" value="1"/>
</dbReference>
<evidence type="ECO:0000313" key="12">
    <source>
        <dbReference type="Proteomes" id="UP000228380"/>
    </source>
</evidence>
<dbReference type="GeneID" id="103701447"/>
<dbReference type="SUPFAM" id="SSF52833">
    <property type="entry name" value="Thioredoxin-like"/>
    <property type="match status" value="2"/>
</dbReference>
<evidence type="ECO:0000256" key="3">
    <source>
        <dbReference type="ARBA" id="ARBA00022737"/>
    </source>
</evidence>
<dbReference type="KEGG" id="pda:103701447"/>
<dbReference type="Pfam" id="PF13905">
    <property type="entry name" value="Thioredoxin_8"/>
    <property type="match status" value="2"/>
</dbReference>
<evidence type="ECO:0000259" key="11">
    <source>
        <dbReference type="PROSITE" id="PS51352"/>
    </source>
</evidence>
<reference evidence="12" key="1">
    <citation type="journal article" date="2019" name="Nat. Commun.">
        <title>Genome-wide association mapping of date palm fruit traits.</title>
        <authorList>
            <person name="Hazzouri K.M."/>
            <person name="Gros-Balthazard M."/>
            <person name="Flowers J.M."/>
            <person name="Copetti D."/>
            <person name="Lemansour A."/>
            <person name="Lebrun M."/>
            <person name="Masmoudi K."/>
            <person name="Ferrand S."/>
            <person name="Dhar M.I."/>
            <person name="Fresquez Z.A."/>
            <person name="Rosas U."/>
            <person name="Zhang J."/>
            <person name="Talag J."/>
            <person name="Lee S."/>
            <person name="Kudrna D."/>
            <person name="Powell R.F."/>
            <person name="Leitch I.J."/>
            <person name="Krueger R.R."/>
            <person name="Wing R.A."/>
            <person name="Amiri K.M.A."/>
            <person name="Purugganan M.D."/>
        </authorList>
    </citation>
    <scope>NUCLEOTIDE SEQUENCE [LARGE SCALE GENOMIC DNA]</scope>
    <source>
        <strain evidence="12">cv. Khalas</strain>
    </source>
</reference>
<dbReference type="InterPro" id="IPR045870">
    <property type="entry name" value="TryX_NRX_thioredoxin_dom"/>
</dbReference>
<evidence type="ECO:0000259" key="10">
    <source>
        <dbReference type="PROSITE" id="PS50081"/>
    </source>
</evidence>
<feature type="domain" description="Thioredoxin" evidence="11">
    <location>
        <begin position="143"/>
        <end position="308"/>
    </location>
</feature>
<evidence type="ECO:0000256" key="1">
    <source>
        <dbReference type="ARBA" id="ARBA00012612"/>
    </source>
</evidence>
<keyword evidence="12" id="KW-1185">Reference proteome</keyword>
<keyword evidence="5" id="KW-0560">Oxidoreductase</keyword>